<evidence type="ECO:0000256" key="3">
    <source>
        <dbReference type="ARBA" id="ARBA00022833"/>
    </source>
</evidence>
<dbReference type="SMART" id="SM00400">
    <property type="entry name" value="ZnF_CHCC"/>
    <property type="match status" value="1"/>
</dbReference>
<evidence type="ECO:0000259" key="4">
    <source>
        <dbReference type="SMART" id="SM00400"/>
    </source>
</evidence>
<proteinExistence type="predicted"/>
<dbReference type="Proteomes" id="UP001596298">
    <property type="component" value="Unassembled WGS sequence"/>
</dbReference>
<dbReference type="Gene3D" id="3.90.580.10">
    <property type="entry name" value="Zinc finger, CHC2-type domain"/>
    <property type="match status" value="1"/>
</dbReference>
<gene>
    <name evidence="5" type="ORF">ACFQDH_16425</name>
</gene>
<name>A0ABW2AJM4_9MICO</name>
<keyword evidence="3" id="KW-0862">Zinc</keyword>
<dbReference type="InterPro" id="IPR050219">
    <property type="entry name" value="DnaG_primase"/>
</dbReference>
<dbReference type="RefSeq" id="WP_382403483.1">
    <property type="nucleotide sequence ID" value="NZ_JBHSWH010000001.1"/>
</dbReference>
<dbReference type="InterPro" id="IPR037068">
    <property type="entry name" value="DNA_primase_core_N_sf"/>
</dbReference>
<evidence type="ECO:0000313" key="5">
    <source>
        <dbReference type="EMBL" id="MFC6706799.1"/>
    </source>
</evidence>
<dbReference type="Pfam" id="PF01807">
    <property type="entry name" value="Zn_ribbon_DnaG"/>
    <property type="match status" value="1"/>
</dbReference>
<dbReference type="Gene3D" id="3.90.980.10">
    <property type="entry name" value="DNA primase, catalytic core, N-terminal domain"/>
    <property type="match status" value="1"/>
</dbReference>
<dbReference type="Pfam" id="PF08275">
    <property type="entry name" value="DNAG_N"/>
    <property type="match status" value="1"/>
</dbReference>
<organism evidence="5 6">
    <name type="scientific">Flexivirga alba</name>
    <dbReference type="NCBI Taxonomy" id="702742"/>
    <lineage>
        <taxon>Bacteria</taxon>
        <taxon>Bacillati</taxon>
        <taxon>Actinomycetota</taxon>
        <taxon>Actinomycetes</taxon>
        <taxon>Micrococcales</taxon>
        <taxon>Dermacoccaceae</taxon>
        <taxon>Flexivirga</taxon>
    </lineage>
</organism>
<sequence length="265" mass="29062">MVDTLARTDIEDVRARHRIEDVVAASGVELRQVGRQLMGHCPFHDDHTASLSVGGVAGRYHCFGCGAGGDVIDYVGRLHGVGFRDAIALLDGQQPPATMTRPLNPAPDTRPTCDIGVERAWEINAMAWTFYTRPVHHEFALAHTRHRRGLDLAPAEASLGYPLLGRAGNNWTALARHLRDHGVTDAELTGLDLGVPGRHGLVDTYRERLVVPVTDNHGHITGLVGRDLSGRPRAPKYRNPTRTVVFDKSAMLYTPARPSRTAGRW</sequence>
<comment type="caution">
    <text evidence="5">The sequence shown here is derived from an EMBL/GenBank/DDBJ whole genome shotgun (WGS) entry which is preliminary data.</text>
</comment>
<evidence type="ECO:0000256" key="1">
    <source>
        <dbReference type="ARBA" id="ARBA00022723"/>
    </source>
</evidence>
<keyword evidence="2" id="KW-0863">Zinc-finger</keyword>
<dbReference type="PANTHER" id="PTHR30313:SF2">
    <property type="entry name" value="DNA PRIMASE"/>
    <property type="match status" value="1"/>
</dbReference>
<dbReference type="InterPro" id="IPR036977">
    <property type="entry name" value="DNA_primase_Znf_CHC2"/>
</dbReference>
<accession>A0ABW2AJM4</accession>
<feature type="domain" description="Zinc finger CHC2-type" evidence="4">
    <location>
        <begin position="37"/>
        <end position="91"/>
    </location>
</feature>
<keyword evidence="1" id="KW-0479">Metal-binding</keyword>
<dbReference type="EMBL" id="JBHSWH010000001">
    <property type="protein sequence ID" value="MFC6706799.1"/>
    <property type="molecule type" value="Genomic_DNA"/>
</dbReference>
<dbReference type="PANTHER" id="PTHR30313">
    <property type="entry name" value="DNA PRIMASE"/>
    <property type="match status" value="1"/>
</dbReference>
<dbReference type="SUPFAM" id="SSF57783">
    <property type="entry name" value="Zinc beta-ribbon"/>
    <property type="match status" value="1"/>
</dbReference>
<keyword evidence="6" id="KW-1185">Reference proteome</keyword>
<evidence type="ECO:0000256" key="2">
    <source>
        <dbReference type="ARBA" id="ARBA00022771"/>
    </source>
</evidence>
<evidence type="ECO:0000313" key="6">
    <source>
        <dbReference type="Proteomes" id="UP001596298"/>
    </source>
</evidence>
<dbReference type="InterPro" id="IPR002694">
    <property type="entry name" value="Znf_CHC2"/>
</dbReference>
<reference evidence="6" key="1">
    <citation type="journal article" date="2019" name="Int. J. Syst. Evol. Microbiol.">
        <title>The Global Catalogue of Microorganisms (GCM) 10K type strain sequencing project: providing services to taxonomists for standard genome sequencing and annotation.</title>
        <authorList>
            <consortium name="The Broad Institute Genomics Platform"/>
            <consortium name="The Broad Institute Genome Sequencing Center for Infectious Disease"/>
            <person name="Wu L."/>
            <person name="Ma J."/>
        </authorList>
    </citation>
    <scope>NUCLEOTIDE SEQUENCE [LARGE SCALE GENOMIC DNA]</scope>
    <source>
        <strain evidence="6">CCUG 58127</strain>
    </source>
</reference>
<dbReference type="InterPro" id="IPR013264">
    <property type="entry name" value="DNAG_N"/>
</dbReference>
<dbReference type="SUPFAM" id="SSF56731">
    <property type="entry name" value="DNA primase core"/>
    <property type="match status" value="1"/>
</dbReference>
<protein>
    <submittedName>
        <fullName evidence="5">CHC2 zinc finger domain-containing protein</fullName>
    </submittedName>
</protein>